<name>A0A178M0Y9_MYCIR</name>
<dbReference type="Gene3D" id="3.10.180.10">
    <property type="entry name" value="2,3-Dihydroxybiphenyl 1,2-Dioxygenase, domain 1"/>
    <property type="match status" value="1"/>
</dbReference>
<dbReference type="InterPro" id="IPR029068">
    <property type="entry name" value="Glyas_Bleomycin-R_OHBP_Dase"/>
</dbReference>
<dbReference type="EMBL" id="LWCS01000003">
    <property type="protein sequence ID" value="OAN41547.1"/>
    <property type="molecule type" value="Genomic_DNA"/>
</dbReference>
<dbReference type="SUPFAM" id="SSF54593">
    <property type="entry name" value="Glyoxalase/Bleomycin resistance protein/Dihydroxybiphenyl dioxygenase"/>
    <property type="match status" value="1"/>
</dbReference>
<comment type="caution">
    <text evidence="2">The sequence shown here is derived from an EMBL/GenBank/DDBJ whole genome shotgun (WGS) entry which is preliminary data.</text>
</comment>
<proteinExistence type="predicted"/>
<reference evidence="2 3" key="1">
    <citation type="submission" date="2016-04" db="EMBL/GenBank/DDBJ databases">
        <title>Draft Genome Sequences of Staphylococcus capitis Strain H36, S. capitis Strain H65, S. cohnii Strain H62, S. hominis Strain H69, Mycobacterium iranicum Strain H39, Plantibacter sp. Strain H53, Pseudomonas oryzihabitans Strain H72, and Microbacterium sp. Strain H83, isolated from residential settings.</title>
        <authorList>
            <person name="Lymperopoulou D."/>
            <person name="Adams R.I."/>
            <person name="Lindow S."/>
            <person name="Coil D.A."/>
            <person name="Jospin G."/>
            <person name="Eisen J.A."/>
        </authorList>
    </citation>
    <scope>NUCLEOTIDE SEQUENCE [LARGE SCALE GENOMIC DNA]</scope>
    <source>
        <strain evidence="2 3">H39</strain>
    </source>
</reference>
<dbReference type="InterPro" id="IPR028973">
    <property type="entry name" value="PhnB-like"/>
</dbReference>
<dbReference type="InterPro" id="IPR009725">
    <property type="entry name" value="3_dmu_93_MTrfase"/>
</dbReference>
<dbReference type="AlphaFoldDB" id="A0A178M0Y9"/>
<dbReference type="RefSeq" id="WP_064280373.1">
    <property type="nucleotide sequence ID" value="NZ_LWCS01000003.1"/>
</dbReference>
<dbReference type="PANTHER" id="PTHR33990:SF2">
    <property type="entry name" value="PHNB-LIKE DOMAIN-CONTAINING PROTEIN"/>
    <property type="match status" value="1"/>
</dbReference>
<dbReference type="CDD" id="cd06588">
    <property type="entry name" value="PhnB_like"/>
    <property type="match status" value="1"/>
</dbReference>
<dbReference type="eggNOG" id="COG3865">
    <property type="taxonomic scope" value="Bacteria"/>
</dbReference>
<sequence>MPAITPSLWFDNDLEDAIAFYRTIFPNSSLDSIERYTDAGPGTPGEVVSATFTLDGQRFIGINGGPQFPFTEAVSFTISCRDQDEVDYYWDRLVAGGEESQCGWLKDRYGLSWQIVPDRLMELTTDRDPAKAAAATKAMLGMRRIVIAQLEDAVAAAGV</sequence>
<dbReference type="Proteomes" id="UP000078396">
    <property type="component" value="Unassembled WGS sequence"/>
</dbReference>
<accession>A0A178M0Y9</accession>
<dbReference type="STRING" id="912594.AWC12_18205"/>
<dbReference type="Pfam" id="PF06983">
    <property type="entry name" value="3-dmu-9_3-mt"/>
    <property type="match status" value="1"/>
</dbReference>
<dbReference type="PANTHER" id="PTHR33990">
    <property type="entry name" value="PROTEIN YJDN-RELATED"/>
    <property type="match status" value="1"/>
</dbReference>
<dbReference type="OrthoDB" id="9806473at2"/>
<protein>
    <recommendedName>
        <fullName evidence="1">PhnB-like domain-containing protein</fullName>
    </recommendedName>
</protein>
<evidence type="ECO:0000259" key="1">
    <source>
        <dbReference type="Pfam" id="PF06983"/>
    </source>
</evidence>
<evidence type="ECO:0000313" key="3">
    <source>
        <dbReference type="Proteomes" id="UP000078396"/>
    </source>
</evidence>
<dbReference type="PIRSF" id="PIRSF021700">
    <property type="entry name" value="3_dmu_93_MTrfase"/>
    <property type="match status" value="1"/>
</dbReference>
<evidence type="ECO:0000313" key="2">
    <source>
        <dbReference type="EMBL" id="OAN41547.1"/>
    </source>
</evidence>
<gene>
    <name evidence="2" type="ORF">A4X20_13165</name>
</gene>
<feature type="domain" description="PhnB-like" evidence="1">
    <location>
        <begin position="3"/>
        <end position="116"/>
    </location>
</feature>
<organism evidence="2 3">
    <name type="scientific">Mycolicibacterium iranicum</name>
    <name type="common">Mycobacterium iranicum</name>
    <dbReference type="NCBI Taxonomy" id="912594"/>
    <lineage>
        <taxon>Bacteria</taxon>
        <taxon>Bacillati</taxon>
        <taxon>Actinomycetota</taxon>
        <taxon>Actinomycetes</taxon>
        <taxon>Mycobacteriales</taxon>
        <taxon>Mycobacteriaceae</taxon>
        <taxon>Mycolicibacterium</taxon>
    </lineage>
</organism>